<dbReference type="PROSITE" id="PS51257">
    <property type="entry name" value="PROKAR_LIPOPROTEIN"/>
    <property type="match status" value="1"/>
</dbReference>
<dbReference type="PANTHER" id="PTHR36505">
    <property type="entry name" value="BLR1072 PROTEIN"/>
    <property type="match status" value="1"/>
</dbReference>
<dbReference type="AlphaFoldDB" id="A0A5B2VES4"/>
<feature type="signal peptide" evidence="2">
    <location>
        <begin position="1"/>
        <end position="21"/>
    </location>
</feature>
<evidence type="ECO:0000256" key="1">
    <source>
        <dbReference type="SAM" id="MobiDB-lite"/>
    </source>
</evidence>
<dbReference type="Gene3D" id="2.30.30.240">
    <property type="entry name" value="PRC-barrel domain"/>
    <property type="match status" value="2"/>
</dbReference>
<sequence>MSRVLIASLFASTGLVSIAAAQTPLTPVAASACERLVQTVETRQGEALPVSAETARAYRTAGDDGACREALARMGETTIVTQGAPVRVDPSRIVVQPAAPAVQVQSAAPQIAVQQPQPNVSVGQPRPEIVVRQPAPTVTVDMPQPEIIVRMPDPAVNVALGTPQVEVRQPQVRYERAEPRVVVNQAPGEPTVRFEAAPPAPALPALAQAQSPQVQPLQVQPAPALAPPVSPPALQAAPQTPPPAAEVPRLTAESVPPVPLAAGAVAERAETQTPAAPVQGRQLGARELEDMRVHSAAGDLIGEVDDVLIGPADQTFLVVTYGGFLAIGERQVLLPLSRMRVQDDRLVADMTAQELRAQTPRQGDAPGYRQAGADFRAPASLTQGDPAMAAYGTAPVPAATGGIQSPPAAGTQQVAVSRLKDLKLYTVQGQALGEIERVVQGPDGGFRLVVSHGGFLGLGERHVMVPAGQVALRDDRLVARDLADDQLKALPTASRNDSVFRDIPDEQQVPVGNAP</sequence>
<gene>
    <name evidence="4" type="ORF">F0L46_10065</name>
</gene>
<dbReference type="Proteomes" id="UP000323142">
    <property type="component" value="Unassembled WGS sequence"/>
</dbReference>
<feature type="chain" id="PRO_5022740344" description="PRC-barrel domain-containing protein" evidence="2">
    <location>
        <begin position="22"/>
        <end position="515"/>
    </location>
</feature>
<evidence type="ECO:0000313" key="5">
    <source>
        <dbReference type="Proteomes" id="UP000323142"/>
    </source>
</evidence>
<keyword evidence="2" id="KW-0732">Signal</keyword>
<feature type="region of interest" description="Disordered" evidence="1">
    <location>
        <begin position="490"/>
        <end position="515"/>
    </location>
</feature>
<dbReference type="InterPro" id="IPR011033">
    <property type="entry name" value="PRC_barrel-like_sf"/>
</dbReference>
<dbReference type="EMBL" id="VUOA01000019">
    <property type="protein sequence ID" value="KAA2237335.1"/>
    <property type="molecule type" value="Genomic_DNA"/>
</dbReference>
<dbReference type="RefSeq" id="WP_149817045.1">
    <property type="nucleotide sequence ID" value="NZ_VUOA01000019.1"/>
</dbReference>
<dbReference type="PANTHER" id="PTHR36505:SF1">
    <property type="entry name" value="BLR1072 PROTEIN"/>
    <property type="match status" value="1"/>
</dbReference>
<protein>
    <recommendedName>
        <fullName evidence="3">PRC-barrel domain-containing protein</fullName>
    </recommendedName>
</protein>
<feature type="domain" description="PRC-barrel" evidence="3">
    <location>
        <begin position="283"/>
        <end position="351"/>
    </location>
</feature>
<reference evidence="4 5" key="1">
    <citation type="submission" date="2019-09" db="EMBL/GenBank/DDBJ databases">
        <title>Salinarimonas rosea gen. nov., sp. nov., a new member of the a-2 subgroup of the Proteobacteria.</title>
        <authorList>
            <person name="Liu J."/>
        </authorList>
    </citation>
    <scope>NUCLEOTIDE SEQUENCE [LARGE SCALE GENOMIC DNA]</scope>
    <source>
        <strain evidence="4 5">BN140002</strain>
    </source>
</reference>
<keyword evidence="5" id="KW-1185">Reference proteome</keyword>
<accession>A0A5B2VES4</accession>
<dbReference type="OrthoDB" id="7274881at2"/>
<evidence type="ECO:0000259" key="3">
    <source>
        <dbReference type="Pfam" id="PF05239"/>
    </source>
</evidence>
<comment type="caution">
    <text evidence="4">The sequence shown here is derived from an EMBL/GenBank/DDBJ whole genome shotgun (WGS) entry which is preliminary data.</text>
</comment>
<dbReference type="InterPro" id="IPR027275">
    <property type="entry name" value="PRC-brl_dom"/>
</dbReference>
<organism evidence="4 5">
    <name type="scientific">Salinarimonas soli</name>
    <dbReference type="NCBI Taxonomy" id="1638099"/>
    <lineage>
        <taxon>Bacteria</taxon>
        <taxon>Pseudomonadati</taxon>
        <taxon>Pseudomonadota</taxon>
        <taxon>Alphaproteobacteria</taxon>
        <taxon>Hyphomicrobiales</taxon>
        <taxon>Salinarimonadaceae</taxon>
        <taxon>Salinarimonas</taxon>
    </lineage>
</organism>
<dbReference type="Pfam" id="PF05239">
    <property type="entry name" value="PRC"/>
    <property type="match status" value="2"/>
</dbReference>
<reference evidence="4 5" key="2">
    <citation type="submission" date="2019-09" db="EMBL/GenBank/DDBJ databases">
        <authorList>
            <person name="Jin C."/>
        </authorList>
    </citation>
    <scope>NUCLEOTIDE SEQUENCE [LARGE SCALE GENOMIC DNA]</scope>
    <source>
        <strain evidence="4 5">BN140002</strain>
    </source>
</reference>
<feature type="compositionally biased region" description="Low complexity" evidence="1">
    <location>
        <begin position="206"/>
        <end position="223"/>
    </location>
</feature>
<feature type="domain" description="PRC-barrel" evidence="3">
    <location>
        <begin position="414"/>
        <end position="485"/>
    </location>
</feature>
<evidence type="ECO:0000256" key="2">
    <source>
        <dbReference type="SAM" id="SignalP"/>
    </source>
</evidence>
<proteinExistence type="predicted"/>
<evidence type="ECO:0000313" key="4">
    <source>
        <dbReference type="EMBL" id="KAA2237335.1"/>
    </source>
</evidence>
<feature type="region of interest" description="Disordered" evidence="1">
    <location>
        <begin position="206"/>
        <end position="248"/>
    </location>
</feature>
<dbReference type="SUPFAM" id="SSF50346">
    <property type="entry name" value="PRC-barrel domain"/>
    <property type="match status" value="2"/>
</dbReference>
<name>A0A5B2VES4_9HYPH</name>